<keyword evidence="1" id="KW-0808">Transferase</keyword>
<dbReference type="SUPFAM" id="SSF53335">
    <property type="entry name" value="S-adenosyl-L-methionine-dependent methyltransferases"/>
    <property type="match status" value="1"/>
</dbReference>
<comment type="caution">
    <text evidence="1">The sequence shown here is derived from an EMBL/GenBank/DDBJ whole genome shotgun (WGS) entry which is preliminary data.</text>
</comment>
<dbReference type="EC" id="2.1.1.-" evidence="1"/>
<evidence type="ECO:0000313" key="1">
    <source>
        <dbReference type="EMBL" id="MDT0645316.1"/>
    </source>
</evidence>
<dbReference type="GO" id="GO:0032259">
    <property type="term" value="P:methylation"/>
    <property type="evidence" value="ECO:0007669"/>
    <property type="project" value="UniProtKB-KW"/>
</dbReference>
<proteinExistence type="predicted"/>
<dbReference type="InterPro" id="IPR029063">
    <property type="entry name" value="SAM-dependent_MTases_sf"/>
</dbReference>
<keyword evidence="2" id="KW-1185">Reference proteome</keyword>
<name>A0ABU3CGA4_9FLAO</name>
<sequence length="245" mass="28477">MKKAVVKILKNLNLIPSIKEDLKFNDLKGDDVYSLNILQPLLSGKPYLPFNGGALRPTGIVYILNEILINKRSSVLEFGSGITTILIARMIKKNKLNIVYKSVEHNLEWKNYLHNKLQEEGLLDQVELIYADLKKVAKDNETIWYDCDHLNNVLENIFFDLIIVDGPPANYPEIRYARLPVVDFIKYKLKSNYCIFIDDAHRDGEKEMISFFKKSYEITESHTVSKTFYVIYSKSLFNPIPIYYQ</sequence>
<dbReference type="GO" id="GO:0008168">
    <property type="term" value="F:methyltransferase activity"/>
    <property type="evidence" value="ECO:0007669"/>
    <property type="project" value="UniProtKB-KW"/>
</dbReference>
<dbReference type="Gene3D" id="3.40.50.150">
    <property type="entry name" value="Vaccinia Virus protein VP39"/>
    <property type="match status" value="1"/>
</dbReference>
<dbReference type="EMBL" id="JAVRHO010000002">
    <property type="protein sequence ID" value="MDT0645316.1"/>
    <property type="molecule type" value="Genomic_DNA"/>
</dbReference>
<keyword evidence="1" id="KW-0489">Methyltransferase</keyword>
<reference evidence="1 2" key="1">
    <citation type="submission" date="2023-09" db="EMBL/GenBank/DDBJ databases">
        <authorList>
            <person name="Rey-Velasco X."/>
        </authorList>
    </citation>
    <scope>NUCLEOTIDE SEQUENCE [LARGE SCALE GENOMIC DNA]</scope>
    <source>
        <strain evidence="1 2">F260</strain>
    </source>
</reference>
<organism evidence="1 2">
    <name type="scientific">Autumnicola lenta</name>
    <dbReference type="NCBI Taxonomy" id="3075593"/>
    <lineage>
        <taxon>Bacteria</taxon>
        <taxon>Pseudomonadati</taxon>
        <taxon>Bacteroidota</taxon>
        <taxon>Flavobacteriia</taxon>
        <taxon>Flavobacteriales</taxon>
        <taxon>Flavobacteriaceae</taxon>
        <taxon>Autumnicola</taxon>
    </lineage>
</organism>
<dbReference type="RefSeq" id="WP_311493466.1">
    <property type="nucleotide sequence ID" value="NZ_JAVRHO010000002.1"/>
</dbReference>
<accession>A0ABU3CGA4</accession>
<gene>
    <name evidence="1" type="ORF">RM545_01325</name>
</gene>
<protein>
    <submittedName>
        <fullName evidence="1">Class I SAM-dependent methyltransferase</fullName>
        <ecNumber evidence="1">2.1.1.-</ecNumber>
    </submittedName>
</protein>
<dbReference type="Proteomes" id="UP001245285">
    <property type="component" value="Unassembled WGS sequence"/>
</dbReference>
<evidence type="ECO:0000313" key="2">
    <source>
        <dbReference type="Proteomes" id="UP001245285"/>
    </source>
</evidence>